<protein>
    <submittedName>
        <fullName evidence="4">Protein kinase</fullName>
    </submittedName>
</protein>
<accession>A0A845L7H7</accession>
<name>A0A845L7H7_HELGE</name>
<evidence type="ECO:0000259" key="3">
    <source>
        <dbReference type="PROSITE" id="PS50011"/>
    </source>
</evidence>
<dbReference type="Pfam" id="PF00069">
    <property type="entry name" value="Pkinase"/>
    <property type="match status" value="2"/>
</dbReference>
<feature type="domain" description="Protein kinase" evidence="3">
    <location>
        <begin position="499"/>
        <end position="854"/>
    </location>
</feature>
<dbReference type="InterPro" id="IPR019734">
    <property type="entry name" value="TPR_rpt"/>
</dbReference>
<dbReference type="PROSITE" id="PS00108">
    <property type="entry name" value="PROTEIN_KINASE_ST"/>
    <property type="match status" value="1"/>
</dbReference>
<dbReference type="PROSITE" id="PS50011">
    <property type="entry name" value="PROTEIN_KINASE_DOM"/>
    <property type="match status" value="1"/>
</dbReference>
<dbReference type="SMART" id="SM00220">
    <property type="entry name" value="S_TKc"/>
    <property type="match status" value="1"/>
</dbReference>
<dbReference type="GO" id="GO:0005524">
    <property type="term" value="F:ATP binding"/>
    <property type="evidence" value="ECO:0007669"/>
    <property type="project" value="InterPro"/>
</dbReference>
<dbReference type="Gene3D" id="1.10.510.10">
    <property type="entry name" value="Transferase(Phosphotransferase) domain 1"/>
    <property type="match status" value="1"/>
</dbReference>
<comment type="caution">
    <text evidence="4">The sequence shown here is derived from an EMBL/GenBank/DDBJ whole genome shotgun (WGS) entry which is preliminary data.</text>
</comment>
<feature type="compositionally biased region" description="Basic and acidic residues" evidence="2">
    <location>
        <begin position="92"/>
        <end position="101"/>
    </location>
</feature>
<dbReference type="InterPro" id="IPR008271">
    <property type="entry name" value="Ser/Thr_kinase_AS"/>
</dbReference>
<feature type="region of interest" description="Disordered" evidence="2">
    <location>
        <begin position="71"/>
        <end position="105"/>
    </location>
</feature>
<dbReference type="InterPro" id="IPR000719">
    <property type="entry name" value="Prot_kinase_dom"/>
</dbReference>
<dbReference type="InterPro" id="IPR053235">
    <property type="entry name" value="Ser_Thr_kinase"/>
</dbReference>
<proteinExistence type="predicted"/>
<dbReference type="InterPro" id="IPR011990">
    <property type="entry name" value="TPR-like_helical_dom_sf"/>
</dbReference>
<sequence>MKTMLAESKKVYLKLMISTGRFGAAAKAFAPDEGPEEGKLALALAIVNGDYVAFYEAADLWDGAFGLTSGEGREQKGRAGQQGSRSPQNRRGVQEAGRENANDGGAAIPVDETWLLLRCHGELGYRGLHPRSLPIFLTAARQIPENPFALWAAAVGCADRNQADAEAVAFYERALTVSGETLAQYDPVTLLSGNPLFTVYPRLVAELRRVLGPALWEAGRFPPEWELQRLWEDRLVTARLRKDEPDEGDVAWLRRYLRYRGDEKGDLKVRIQRFLGRWILGIKSPDEAQLALLEEAVRYFSLREKLEAEQRLGQIYLALGRWGKAVFWLQRSALRDKNDLIRQVQLARALTAWQHEQPTSSGYRKTRLDARKAWRRVLELEPMNGNALVALGEMAEEEGAFSEAGEYYARALSVIDLAAAKLGVLRFRGGQWGEAERLLTQAASRIVPDSDENRAHLARALYYLGEVRRRQEDLFQAESYQRQALTWDPHAGEHLRGDWERLLKLGEGGFAEVWKVRHRMTGQMGAMKMLKANLLGKEKARKRFKNEAILTMNLGGVHNVIQGYPDSVDFTRFSFVVELLDGSLKKRIYSYDEDGRIVERRPLSETEMVRLIEAVGAALIYIHDLGPEYIHRDIKPDNILITEDFGKIRLADLGTLRISRDLYQVEDASRETKSPKTRSVKREQARPDFSDNLPRNPGFTPIETLGNLGTPPYTAPEVIRCQTGWGDGGHDQRADLFAFGATLFEAATGFPPFTTGDDSEENIQALMDRVITATFQRPEELGLSLEAAGDLSRLRDLHRSGRAAVTPRGLNPLLSEKLETVILRCLEKDPDRRYATIRILLEDLGITGGGTPFHAS</sequence>
<dbReference type="CDD" id="cd14014">
    <property type="entry name" value="STKc_PknB_like"/>
    <property type="match status" value="1"/>
</dbReference>
<gene>
    <name evidence="4" type="ORF">GTO89_03935</name>
</gene>
<evidence type="ECO:0000256" key="2">
    <source>
        <dbReference type="SAM" id="MobiDB-lite"/>
    </source>
</evidence>
<evidence type="ECO:0000256" key="1">
    <source>
        <dbReference type="PROSITE-ProRule" id="PRU00339"/>
    </source>
</evidence>
<feature type="compositionally biased region" description="Polar residues" evidence="2">
    <location>
        <begin position="81"/>
        <end position="91"/>
    </location>
</feature>
<dbReference type="GO" id="GO:0004674">
    <property type="term" value="F:protein serine/threonine kinase activity"/>
    <property type="evidence" value="ECO:0007669"/>
    <property type="project" value="TreeGrafter"/>
</dbReference>
<dbReference type="SMART" id="SM00028">
    <property type="entry name" value="TPR"/>
    <property type="match status" value="3"/>
</dbReference>
<feature type="region of interest" description="Disordered" evidence="2">
    <location>
        <begin position="667"/>
        <end position="698"/>
    </location>
</feature>
<evidence type="ECO:0000313" key="5">
    <source>
        <dbReference type="Proteomes" id="UP000471031"/>
    </source>
</evidence>
<feature type="repeat" description="TPR" evidence="1">
    <location>
        <begin position="458"/>
        <end position="491"/>
    </location>
</feature>
<dbReference type="PROSITE" id="PS50005">
    <property type="entry name" value="TPR"/>
    <property type="match status" value="1"/>
</dbReference>
<dbReference type="SUPFAM" id="SSF48452">
    <property type="entry name" value="TPR-like"/>
    <property type="match status" value="1"/>
</dbReference>
<evidence type="ECO:0000313" key="4">
    <source>
        <dbReference type="EMBL" id="MZP42188.1"/>
    </source>
</evidence>
<dbReference type="GO" id="GO:0005737">
    <property type="term" value="C:cytoplasm"/>
    <property type="evidence" value="ECO:0007669"/>
    <property type="project" value="TreeGrafter"/>
</dbReference>
<keyword evidence="4" id="KW-0418">Kinase</keyword>
<dbReference type="SUPFAM" id="SSF56112">
    <property type="entry name" value="Protein kinase-like (PK-like)"/>
    <property type="match status" value="1"/>
</dbReference>
<dbReference type="Gene3D" id="3.30.200.20">
    <property type="entry name" value="Phosphorylase Kinase, domain 1"/>
    <property type="match status" value="1"/>
</dbReference>
<dbReference type="EMBL" id="WXEX01000003">
    <property type="protein sequence ID" value="MZP42188.1"/>
    <property type="molecule type" value="Genomic_DNA"/>
</dbReference>
<reference evidence="4 5" key="1">
    <citation type="submission" date="2020-01" db="EMBL/GenBank/DDBJ databases">
        <title>Whole genome sequence of Heliobacterium gestii DSM 11169.</title>
        <authorList>
            <person name="Kyndt J.A."/>
            <person name="Meyer T.E."/>
        </authorList>
    </citation>
    <scope>NUCLEOTIDE SEQUENCE [LARGE SCALE GENOMIC DNA]</scope>
    <source>
        <strain evidence="4 5">DSM 11169</strain>
    </source>
</reference>
<dbReference type="OrthoDB" id="9788659at2"/>
<dbReference type="InterPro" id="IPR011009">
    <property type="entry name" value="Kinase-like_dom_sf"/>
</dbReference>
<keyword evidence="5" id="KW-1185">Reference proteome</keyword>
<organism evidence="4 5">
    <name type="scientific">Heliomicrobium gestii</name>
    <name type="common">Heliobacterium gestii</name>
    <dbReference type="NCBI Taxonomy" id="2699"/>
    <lineage>
        <taxon>Bacteria</taxon>
        <taxon>Bacillati</taxon>
        <taxon>Bacillota</taxon>
        <taxon>Clostridia</taxon>
        <taxon>Eubacteriales</taxon>
        <taxon>Heliobacteriaceae</taxon>
        <taxon>Heliomicrobium</taxon>
    </lineage>
</organism>
<dbReference type="PANTHER" id="PTHR24361">
    <property type="entry name" value="MITOGEN-ACTIVATED KINASE KINASE KINASE"/>
    <property type="match status" value="1"/>
</dbReference>
<feature type="compositionally biased region" description="Basic and acidic residues" evidence="2">
    <location>
        <begin position="667"/>
        <end position="689"/>
    </location>
</feature>
<dbReference type="Proteomes" id="UP000471031">
    <property type="component" value="Unassembled WGS sequence"/>
</dbReference>
<dbReference type="Gene3D" id="1.25.40.10">
    <property type="entry name" value="Tetratricopeptide repeat domain"/>
    <property type="match status" value="3"/>
</dbReference>
<keyword evidence="1" id="KW-0802">TPR repeat</keyword>
<keyword evidence="4" id="KW-0808">Transferase</keyword>
<dbReference type="AlphaFoldDB" id="A0A845L7H7"/>